<keyword evidence="1" id="KW-0378">Hydrolase</keyword>
<sequence>MEAEDFWLEYTDARGEVHGGPLEAMWPTRFEAAGQVRAFPSYRGQRNFPGWYWAATCSELVGYESWVELGHLMRLDAEPDVAAVASQPFRLSWRYGGRGRRIKHTPDYFVRRRDGTAVVLDVRPDERIEPEDAAKFAATAAACTRVGWGYERVGVLDPVSVANLRWLSGYRHPRVWREPVADALLAVFSEPLGLLAGARAVGDPLAVLPVLYHLLWHHELTTELRTERLSAASLVRLVPAAVKEVGWDADASAAAVAG</sequence>
<protein>
    <submittedName>
        <fullName evidence="1">TnsA-like heteromeric transposase endonuclease subunit</fullName>
    </submittedName>
</protein>
<dbReference type="KEGG" id="scoe:CP976_20345"/>
<accession>A0A5J6I188</accession>
<keyword evidence="1" id="KW-0255">Endonuclease</keyword>
<name>A0A5J6I188_STRC4</name>
<dbReference type="EMBL" id="CP023694">
    <property type="protein sequence ID" value="QEV26259.1"/>
    <property type="molecule type" value="Genomic_DNA"/>
</dbReference>
<proteinExistence type="predicted"/>
<keyword evidence="1" id="KW-0540">Nuclease</keyword>
<dbReference type="RefSeq" id="WP_150481672.1">
    <property type="nucleotide sequence ID" value="NZ_BMTB01000006.1"/>
</dbReference>
<evidence type="ECO:0000313" key="2">
    <source>
        <dbReference type="Proteomes" id="UP000326598"/>
    </source>
</evidence>
<dbReference type="Proteomes" id="UP000326598">
    <property type="component" value="Chromosome"/>
</dbReference>
<dbReference type="GO" id="GO:0004519">
    <property type="term" value="F:endonuclease activity"/>
    <property type="evidence" value="ECO:0007669"/>
    <property type="project" value="UniProtKB-KW"/>
</dbReference>
<dbReference type="GeneID" id="91418418"/>
<organism evidence="1 2">
    <name type="scientific">Streptomyces coeruleorubidus</name>
    <dbReference type="NCBI Taxonomy" id="116188"/>
    <lineage>
        <taxon>Bacteria</taxon>
        <taxon>Bacillati</taxon>
        <taxon>Actinomycetota</taxon>
        <taxon>Actinomycetes</taxon>
        <taxon>Kitasatosporales</taxon>
        <taxon>Streptomycetaceae</taxon>
        <taxon>Streptomyces</taxon>
    </lineage>
</organism>
<evidence type="ECO:0000313" key="1">
    <source>
        <dbReference type="EMBL" id="QEV26259.1"/>
    </source>
</evidence>
<dbReference type="InterPro" id="IPR048000">
    <property type="entry name" value="TnsA-like"/>
</dbReference>
<dbReference type="AlphaFoldDB" id="A0A5J6I188"/>
<gene>
    <name evidence="1" type="ORF">CP976_20345</name>
</gene>
<reference evidence="1 2" key="1">
    <citation type="submission" date="2017-09" db="EMBL/GenBank/DDBJ databases">
        <authorList>
            <person name="Lee N."/>
            <person name="Cho B.-K."/>
        </authorList>
    </citation>
    <scope>NUCLEOTIDE SEQUENCE [LARGE SCALE GENOMIC DNA]</scope>
    <source>
        <strain evidence="1 2">ATCC 13740</strain>
    </source>
</reference>
<dbReference type="NCBIfam" id="NF033179">
    <property type="entry name" value="TnsA_like_Actin"/>
    <property type="match status" value="1"/>
</dbReference>